<evidence type="ECO:0000256" key="8">
    <source>
        <dbReference type="HAMAP-Rule" id="MF_00238"/>
    </source>
</evidence>
<name>A0A8A7KEY4_9FIRM</name>
<dbReference type="EMBL" id="CP046640">
    <property type="protein sequence ID" value="QTL99971.1"/>
    <property type="molecule type" value="Genomic_DNA"/>
</dbReference>
<evidence type="ECO:0000256" key="3">
    <source>
        <dbReference type="ARBA" id="ARBA00022741"/>
    </source>
</evidence>
<accession>A0A8A7KEY4</accession>
<reference evidence="10" key="1">
    <citation type="submission" date="2019-12" db="EMBL/GenBank/DDBJ databases">
        <authorList>
            <person name="zhang j."/>
            <person name="sun C.M."/>
        </authorList>
    </citation>
    <scope>NUCLEOTIDE SEQUENCE</scope>
    <source>
        <strain evidence="10">NS-1</strain>
    </source>
</reference>
<dbReference type="GO" id="GO:0015949">
    <property type="term" value="P:nucleobase-containing small molecule interconversion"/>
    <property type="evidence" value="ECO:0007669"/>
    <property type="project" value="TreeGrafter"/>
</dbReference>
<evidence type="ECO:0000256" key="5">
    <source>
        <dbReference type="ARBA" id="ARBA00022840"/>
    </source>
</evidence>
<feature type="domain" description="Cytidylate kinase" evidence="9">
    <location>
        <begin position="4"/>
        <end position="218"/>
    </location>
</feature>
<dbReference type="Proteomes" id="UP000665020">
    <property type="component" value="Chromosome"/>
</dbReference>
<dbReference type="InterPro" id="IPR027417">
    <property type="entry name" value="P-loop_NTPase"/>
</dbReference>
<dbReference type="SUPFAM" id="SSF52540">
    <property type="entry name" value="P-loop containing nucleoside triphosphate hydrolases"/>
    <property type="match status" value="1"/>
</dbReference>
<keyword evidence="4 8" id="KW-0418">Kinase</keyword>
<evidence type="ECO:0000256" key="6">
    <source>
        <dbReference type="ARBA" id="ARBA00047615"/>
    </source>
</evidence>
<keyword evidence="11" id="KW-1185">Reference proteome</keyword>
<dbReference type="Gene3D" id="3.40.50.300">
    <property type="entry name" value="P-loop containing nucleotide triphosphate hydrolases"/>
    <property type="match status" value="1"/>
</dbReference>
<dbReference type="GO" id="GO:0005829">
    <property type="term" value="C:cytosol"/>
    <property type="evidence" value="ECO:0007669"/>
    <property type="project" value="TreeGrafter"/>
</dbReference>
<comment type="catalytic activity">
    <reaction evidence="7 8">
        <text>CMP + ATP = CDP + ADP</text>
        <dbReference type="Rhea" id="RHEA:11600"/>
        <dbReference type="ChEBI" id="CHEBI:30616"/>
        <dbReference type="ChEBI" id="CHEBI:58069"/>
        <dbReference type="ChEBI" id="CHEBI:60377"/>
        <dbReference type="ChEBI" id="CHEBI:456216"/>
        <dbReference type="EC" id="2.7.4.25"/>
    </reaction>
</comment>
<feature type="binding site" evidence="8">
    <location>
        <begin position="8"/>
        <end position="16"/>
    </location>
    <ligand>
        <name>ATP</name>
        <dbReference type="ChEBI" id="CHEBI:30616"/>
    </ligand>
</feature>
<dbReference type="PANTHER" id="PTHR21299">
    <property type="entry name" value="CYTIDYLATE KINASE/PANTOATE-BETA-ALANINE LIGASE"/>
    <property type="match status" value="1"/>
</dbReference>
<evidence type="ECO:0000256" key="2">
    <source>
        <dbReference type="ARBA" id="ARBA00022679"/>
    </source>
</evidence>
<evidence type="ECO:0000313" key="10">
    <source>
        <dbReference type="EMBL" id="QTL99971.1"/>
    </source>
</evidence>
<dbReference type="GO" id="GO:0006220">
    <property type="term" value="P:pyrimidine nucleotide metabolic process"/>
    <property type="evidence" value="ECO:0007669"/>
    <property type="project" value="UniProtKB-UniRule"/>
</dbReference>
<keyword evidence="5 8" id="KW-0067">ATP-binding</keyword>
<proteinExistence type="inferred from homology"/>
<dbReference type="EC" id="2.7.4.25" evidence="8"/>
<dbReference type="HAMAP" id="MF_00238">
    <property type="entry name" value="Cytidyl_kinase_type1"/>
    <property type="match status" value="1"/>
</dbReference>
<comment type="similarity">
    <text evidence="1 8">Belongs to the cytidylate kinase family. Type 1 subfamily.</text>
</comment>
<keyword evidence="8" id="KW-0963">Cytoplasm</keyword>
<evidence type="ECO:0000256" key="4">
    <source>
        <dbReference type="ARBA" id="ARBA00022777"/>
    </source>
</evidence>
<dbReference type="AlphaFoldDB" id="A0A8A7KEY4"/>
<dbReference type="GO" id="GO:0005524">
    <property type="term" value="F:ATP binding"/>
    <property type="evidence" value="ECO:0007669"/>
    <property type="project" value="UniProtKB-UniRule"/>
</dbReference>
<organism evidence="10 11">
    <name type="scientific">Iocasia fonsfrigidae</name>
    <dbReference type="NCBI Taxonomy" id="2682810"/>
    <lineage>
        <taxon>Bacteria</taxon>
        <taxon>Bacillati</taxon>
        <taxon>Bacillota</taxon>
        <taxon>Clostridia</taxon>
        <taxon>Halanaerobiales</taxon>
        <taxon>Halanaerobiaceae</taxon>
        <taxon>Iocasia</taxon>
    </lineage>
</organism>
<gene>
    <name evidence="8" type="primary">cmk</name>
    <name evidence="10" type="ORF">GM661_09655</name>
</gene>
<dbReference type="CDD" id="cd02020">
    <property type="entry name" value="CMPK"/>
    <property type="match status" value="1"/>
</dbReference>
<dbReference type="RefSeq" id="WP_230869777.1">
    <property type="nucleotide sequence ID" value="NZ_CP046640.1"/>
</dbReference>
<keyword evidence="3 8" id="KW-0547">Nucleotide-binding</keyword>
<protein>
    <recommendedName>
        <fullName evidence="8">Cytidylate kinase</fullName>
        <shortName evidence="8">CK</shortName>
        <ecNumber evidence="8">2.7.4.25</ecNumber>
    </recommendedName>
    <alternativeName>
        <fullName evidence="8">Cytidine monophosphate kinase</fullName>
        <shortName evidence="8">CMP kinase</shortName>
    </alternativeName>
</protein>
<dbReference type="PANTHER" id="PTHR21299:SF2">
    <property type="entry name" value="CYTIDYLATE KINASE"/>
    <property type="match status" value="1"/>
</dbReference>
<dbReference type="InterPro" id="IPR003136">
    <property type="entry name" value="Cytidylate_kin"/>
</dbReference>
<dbReference type="InterPro" id="IPR011994">
    <property type="entry name" value="Cytidylate_kinase_dom"/>
</dbReference>
<evidence type="ECO:0000313" key="11">
    <source>
        <dbReference type="Proteomes" id="UP000665020"/>
    </source>
</evidence>
<evidence type="ECO:0000256" key="7">
    <source>
        <dbReference type="ARBA" id="ARBA00048478"/>
    </source>
</evidence>
<comment type="subcellular location">
    <subcellularLocation>
        <location evidence="8">Cytoplasm</location>
    </subcellularLocation>
</comment>
<dbReference type="Pfam" id="PF02224">
    <property type="entry name" value="Cytidylate_kin"/>
    <property type="match status" value="1"/>
</dbReference>
<dbReference type="GO" id="GO:0036431">
    <property type="term" value="F:dCMP kinase activity"/>
    <property type="evidence" value="ECO:0007669"/>
    <property type="project" value="InterPro"/>
</dbReference>
<comment type="catalytic activity">
    <reaction evidence="6 8">
        <text>dCMP + ATP = dCDP + ADP</text>
        <dbReference type="Rhea" id="RHEA:25094"/>
        <dbReference type="ChEBI" id="CHEBI:30616"/>
        <dbReference type="ChEBI" id="CHEBI:57566"/>
        <dbReference type="ChEBI" id="CHEBI:58593"/>
        <dbReference type="ChEBI" id="CHEBI:456216"/>
        <dbReference type="EC" id="2.7.4.25"/>
    </reaction>
</comment>
<dbReference type="NCBIfam" id="TIGR00017">
    <property type="entry name" value="cmk"/>
    <property type="match status" value="1"/>
</dbReference>
<dbReference type="KEGG" id="ifn:GM661_09655"/>
<evidence type="ECO:0000256" key="1">
    <source>
        <dbReference type="ARBA" id="ARBA00009427"/>
    </source>
</evidence>
<keyword evidence="2 8" id="KW-0808">Transferase</keyword>
<sequence>MGTIAIDGPAGAGKSTIARILAKKLGYKYIDSGAIYRAITLLAIEQGVEAEDEIGLNRIANNIKIEFSPPDQNGINRVILNKVDVTDKLRGGIIDKNVSRIARVKGVRDALLIIQRRLAEDNNIVMDGRDIGSRVLPDAELKLYITASIEERAQRRFTELKEKDIDVDYEDIKSEIYKRDKLDKERKISPLVKAEDAFLLDTTDMSINEVLAKIIEIKKKVERDEDVSL</sequence>
<evidence type="ECO:0000259" key="9">
    <source>
        <dbReference type="Pfam" id="PF02224"/>
    </source>
</evidence>